<dbReference type="EMBL" id="JABBWM010000065">
    <property type="protein sequence ID" value="KAG2097506.1"/>
    <property type="molecule type" value="Genomic_DNA"/>
</dbReference>
<accession>A0A9P7EZL2</accession>
<evidence type="ECO:0000313" key="2">
    <source>
        <dbReference type="EMBL" id="KAG2097506.1"/>
    </source>
</evidence>
<dbReference type="GeneID" id="64696362"/>
<feature type="compositionally biased region" description="Acidic residues" evidence="1">
    <location>
        <begin position="188"/>
        <end position="199"/>
    </location>
</feature>
<organism evidence="2 3">
    <name type="scientific">Suillus discolor</name>
    <dbReference type="NCBI Taxonomy" id="1912936"/>
    <lineage>
        <taxon>Eukaryota</taxon>
        <taxon>Fungi</taxon>
        <taxon>Dikarya</taxon>
        <taxon>Basidiomycota</taxon>
        <taxon>Agaricomycotina</taxon>
        <taxon>Agaricomycetes</taxon>
        <taxon>Agaricomycetidae</taxon>
        <taxon>Boletales</taxon>
        <taxon>Suillineae</taxon>
        <taxon>Suillaceae</taxon>
        <taxon>Suillus</taxon>
    </lineage>
</organism>
<evidence type="ECO:0000256" key="1">
    <source>
        <dbReference type="SAM" id="MobiDB-lite"/>
    </source>
</evidence>
<gene>
    <name evidence="2" type="ORF">F5147DRAFT_656316</name>
</gene>
<dbReference type="AlphaFoldDB" id="A0A9P7EZL2"/>
<evidence type="ECO:0000313" key="3">
    <source>
        <dbReference type="Proteomes" id="UP000823399"/>
    </source>
</evidence>
<protein>
    <submittedName>
        <fullName evidence="2">Uncharacterized protein</fullName>
    </submittedName>
</protein>
<reference evidence="2" key="1">
    <citation type="journal article" date="2020" name="New Phytol.">
        <title>Comparative genomics reveals dynamic genome evolution in host specialist ectomycorrhizal fungi.</title>
        <authorList>
            <person name="Lofgren L.A."/>
            <person name="Nguyen N.H."/>
            <person name="Vilgalys R."/>
            <person name="Ruytinx J."/>
            <person name="Liao H.L."/>
            <person name="Branco S."/>
            <person name="Kuo A."/>
            <person name="LaButti K."/>
            <person name="Lipzen A."/>
            <person name="Andreopoulos W."/>
            <person name="Pangilinan J."/>
            <person name="Riley R."/>
            <person name="Hundley H."/>
            <person name="Na H."/>
            <person name="Barry K."/>
            <person name="Grigoriev I.V."/>
            <person name="Stajich J.E."/>
            <person name="Kennedy P.G."/>
        </authorList>
    </citation>
    <scope>NUCLEOTIDE SEQUENCE</scope>
    <source>
        <strain evidence="2">FC423</strain>
    </source>
</reference>
<dbReference type="OrthoDB" id="2682805at2759"/>
<feature type="region of interest" description="Disordered" evidence="1">
    <location>
        <begin position="63"/>
        <end position="98"/>
    </location>
</feature>
<proteinExistence type="predicted"/>
<sequence>MHYIKQCNTNIHGQHADTQANAFIDCLTTKIDASAAKYRAAKKALWKLRGDGDWMHELRELKPDNIRGPGESTSGEIEEENDEVRAAGSRHRSKKAKEAARRGLGEGYKTISWIWTVSGVTNGDDDLTLNNALRMEWLKARAQVKRWGEEVLLLKEEMRRVLEFLRWKKILNEERVAEESSDVSAQEDFLEDWDDEDDD</sequence>
<dbReference type="Proteomes" id="UP000823399">
    <property type="component" value="Unassembled WGS sequence"/>
</dbReference>
<dbReference type="RefSeq" id="XP_041288540.1">
    <property type="nucleotide sequence ID" value="XM_041434103.1"/>
</dbReference>
<keyword evidence="3" id="KW-1185">Reference proteome</keyword>
<name>A0A9P7EZL2_9AGAM</name>
<comment type="caution">
    <text evidence="2">The sequence shown here is derived from an EMBL/GenBank/DDBJ whole genome shotgun (WGS) entry which is preliminary data.</text>
</comment>
<feature type="region of interest" description="Disordered" evidence="1">
    <location>
        <begin position="177"/>
        <end position="199"/>
    </location>
</feature>